<keyword evidence="2" id="KW-1185">Reference proteome</keyword>
<dbReference type="OrthoDB" id="5561579at2759"/>
<reference evidence="1" key="2">
    <citation type="submission" date="2022-01" db="EMBL/GenBank/DDBJ databases">
        <authorList>
            <person name="Hirooka S."/>
            <person name="Miyagishima S.Y."/>
        </authorList>
    </citation>
    <scope>NUCLEOTIDE SEQUENCE</scope>
    <source>
        <strain evidence="1">NBRC 102759</strain>
    </source>
</reference>
<proteinExistence type="predicted"/>
<organism evidence="1 2">
    <name type="scientific">Galdieria partita</name>
    <dbReference type="NCBI Taxonomy" id="83374"/>
    <lineage>
        <taxon>Eukaryota</taxon>
        <taxon>Rhodophyta</taxon>
        <taxon>Bangiophyceae</taxon>
        <taxon>Galdieriales</taxon>
        <taxon>Galdieriaceae</taxon>
        <taxon>Galdieria</taxon>
    </lineage>
</organism>
<gene>
    <name evidence="1" type="ORF">GpartN1_g405.t1</name>
</gene>
<accession>A0A9C7PQZ7</accession>
<evidence type="ECO:0000313" key="1">
    <source>
        <dbReference type="EMBL" id="GJQ08614.1"/>
    </source>
</evidence>
<reference evidence="1" key="1">
    <citation type="journal article" date="2022" name="Proc. Natl. Acad. Sci. U.S.A.">
        <title>Life cycle and functional genomics of the unicellular red alga Galdieria for elucidating algal and plant evolution and industrial use.</title>
        <authorList>
            <person name="Hirooka S."/>
            <person name="Itabashi T."/>
            <person name="Ichinose T.M."/>
            <person name="Onuma R."/>
            <person name="Fujiwara T."/>
            <person name="Yamashita S."/>
            <person name="Jong L.W."/>
            <person name="Tomita R."/>
            <person name="Iwane A.H."/>
            <person name="Miyagishima S.Y."/>
        </authorList>
    </citation>
    <scope>NUCLEOTIDE SEQUENCE</scope>
    <source>
        <strain evidence="1">NBRC 102759</strain>
    </source>
</reference>
<evidence type="ECO:0000313" key="2">
    <source>
        <dbReference type="Proteomes" id="UP001061958"/>
    </source>
</evidence>
<dbReference type="Proteomes" id="UP001061958">
    <property type="component" value="Unassembled WGS sequence"/>
</dbReference>
<sequence>MRRLGSKLLASNTDVKLRDVVSSLRETSIVTGSSIKSWLRDVNQWYEETYYKKGKVDPLVHYMLLCFGVGYGINYSHIKHKVEHKNDDIENL</sequence>
<dbReference type="AlphaFoldDB" id="A0A9C7PQZ7"/>
<comment type="caution">
    <text evidence="1">The sequence shown here is derived from an EMBL/GenBank/DDBJ whole genome shotgun (WGS) entry which is preliminary data.</text>
</comment>
<protein>
    <submittedName>
        <fullName evidence="1">Uncharacterized protein</fullName>
    </submittedName>
</protein>
<name>A0A9C7PQZ7_9RHOD</name>
<dbReference type="EMBL" id="BQMJ01000003">
    <property type="protein sequence ID" value="GJQ08614.1"/>
    <property type="molecule type" value="Genomic_DNA"/>
</dbReference>